<organism evidence="1 2">
    <name type="scientific">Reinekea marinisedimentorum</name>
    <dbReference type="NCBI Taxonomy" id="230495"/>
    <lineage>
        <taxon>Bacteria</taxon>
        <taxon>Pseudomonadati</taxon>
        <taxon>Pseudomonadota</taxon>
        <taxon>Gammaproteobacteria</taxon>
        <taxon>Oceanospirillales</taxon>
        <taxon>Saccharospirillaceae</taxon>
        <taxon>Reinekea</taxon>
    </lineage>
</organism>
<keyword evidence="2" id="KW-1185">Reference proteome</keyword>
<dbReference type="OrthoDB" id="6197576at2"/>
<gene>
    <name evidence="1" type="ORF">BCF53_103154</name>
</gene>
<accession>A0A4R3I8B1</accession>
<name>A0A4R3I8B1_9GAMM</name>
<comment type="caution">
    <text evidence="1">The sequence shown here is derived from an EMBL/GenBank/DDBJ whole genome shotgun (WGS) entry which is preliminary data.</text>
</comment>
<evidence type="ECO:0000313" key="2">
    <source>
        <dbReference type="Proteomes" id="UP000295793"/>
    </source>
</evidence>
<sequence length="87" mass="9519">MLINLTGLPTGTELEFLNRVFTSGAPAVCMVTGSALPLIFRQKPFNAECVVRAADANKLGGTIHSSWQLISDDEWLTLTETHKTVSW</sequence>
<reference evidence="1 2" key="1">
    <citation type="submission" date="2019-03" db="EMBL/GenBank/DDBJ databases">
        <title>Genomic Encyclopedia of Archaeal and Bacterial Type Strains, Phase II (KMG-II): from individual species to whole genera.</title>
        <authorList>
            <person name="Goeker M."/>
        </authorList>
    </citation>
    <scope>NUCLEOTIDE SEQUENCE [LARGE SCALE GENOMIC DNA]</scope>
    <source>
        <strain evidence="1 2">DSM 15388</strain>
    </source>
</reference>
<evidence type="ECO:0000313" key="1">
    <source>
        <dbReference type="EMBL" id="TCS42493.1"/>
    </source>
</evidence>
<dbReference type="AlphaFoldDB" id="A0A4R3I8B1"/>
<dbReference type="Proteomes" id="UP000295793">
    <property type="component" value="Unassembled WGS sequence"/>
</dbReference>
<protein>
    <submittedName>
        <fullName evidence="1">Uncharacterized protein</fullName>
    </submittedName>
</protein>
<dbReference type="RefSeq" id="WP_132700408.1">
    <property type="nucleotide sequence ID" value="NZ_SLZR01000003.1"/>
</dbReference>
<dbReference type="EMBL" id="SLZR01000003">
    <property type="protein sequence ID" value="TCS42493.1"/>
    <property type="molecule type" value="Genomic_DNA"/>
</dbReference>
<proteinExistence type="predicted"/>